<dbReference type="EMBL" id="CM055109">
    <property type="protein sequence ID" value="KAJ7523189.1"/>
    <property type="molecule type" value="Genomic_DNA"/>
</dbReference>
<comment type="caution">
    <text evidence="1">The sequence shown here is derived from an EMBL/GenBank/DDBJ whole genome shotgun (WGS) entry which is preliminary data.</text>
</comment>
<evidence type="ECO:0000313" key="1">
    <source>
        <dbReference type="EMBL" id="KAJ7523189.1"/>
    </source>
</evidence>
<sequence>MIPVALESGLPIDKEDSHGKDLASPFPPLPVNLTDEELRETAYEVFLNAYGPVSRGKHVLSTSTESKSTPASCFLGNVFTLAAIGCCKRASPCEPAGTYRRLQTKSMLTEIEVMRIQMDITEKGDARARRALAKQNNKAGGNSGALLVPLQLLRNLNNSSEFSSHAEHEHWQRRQLKILEAEMLIHPASKTVGTVELLPKIQQAVQGIRERRLENGRAAEALQNLQDTCTEVSGEAFGYPLNVHLYKMLLLSLFDSLDESCFAENCETIMMLVKKTWGILGIEQPLHSICFMWIVFRQFVVTEENEANLLKATETVMREVIKPLILVEKLEYRKLLESALTSILGWVETGLLDYWDRYSTKGKEVMDILVRLAVLGTQILHELGNGAEMQSLSTEGSKLEKYVQSSLQSVFLKICKASEKLSEVGKAPPLALIDLATTTEDIALEEQQKFSPSFKLWLPHAASVAARTLHTCYRMELKQFLSNELIPTTDVVKVLQSAAKLEKMLMKMIMQDEAQPNSTGIHDHQVVPFASDAETAAVLKKWLKQRLEQLQEWSSRNIKQETWTINARREQYASSAVELLRIVDETSDAFFKLPVSQNLELLQDFSVVLDGALYQYVHLVVVGCGDKEDYFGNELLSRCKDLSMSIFTKLNRSWRKTFEPIAPNDARVWPELNDEGLTHNSGPVNLQCLCIRINTLYQILTELEFLEKKVRYAWQELPPDPCKSVTPVLIAAHVKFEGTRVSCQENIKKLCDIVAFKVVYGEMKGVFWDGLYLDGVPHARIGPILEELNIHLEIIAEIVSDRLRNQVVNHLMMACYDCFLQVIFKESSSFSEDDVVMLKEDLTAFKDLFISNGEGLPEKLVEEAAEPVNQFLSSLPLKTKDSPYLGANIEARISTIIKSKTSAHTGQHQRSASSNTLSSVLGHTCHVMASNLVMRTYSLARR</sequence>
<gene>
    <name evidence="1" type="ORF">O6H91_18G041000</name>
</gene>
<proteinExistence type="predicted"/>
<organism evidence="1 2">
    <name type="scientific">Diphasiastrum complanatum</name>
    <name type="common">Issler's clubmoss</name>
    <name type="synonym">Lycopodium complanatum</name>
    <dbReference type="NCBI Taxonomy" id="34168"/>
    <lineage>
        <taxon>Eukaryota</taxon>
        <taxon>Viridiplantae</taxon>
        <taxon>Streptophyta</taxon>
        <taxon>Embryophyta</taxon>
        <taxon>Tracheophyta</taxon>
        <taxon>Lycopodiopsida</taxon>
        <taxon>Lycopodiales</taxon>
        <taxon>Lycopodiaceae</taxon>
        <taxon>Lycopodioideae</taxon>
        <taxon>Diphasiastrum</taxon>
    </lineage>
</organism>
<dbReference type="Proteomes" id="UP001162992">
    <property type="component" value="Chromosome 18"/>
</dbReference>
<keyword evidence="2" id="KW-1185">Reference proteome</keyword>
<evidence type="ECO:0000313" key="2">
    <source>
        <dbReference type="Proteomes" id="UP001162992"/>
    </source>
</evidence>
<accession>A0ACC2B079</accession>
<reference evidence="2" key="1">
    <citation type="journal article" date="2024" name="Proc. Natl. Acad. Sci. U.S.A.">
        <title>Extraordinary preservation of gene collinearity over three hundred million years revealed in homosporous lycophytes.</title>
        <authorList>
            <person name="Li C."/>
            <person name="Wickell D."/>
            <person name="Kuo L.Y."/>
            <person name="Chen X."/>
            <person name="Nie B."/>
            <person name="Liao X."/>
            <person name="Peng D."/>
            <person name="Ji J."/>
            <person name="Jenkins J."/>
            <person name="Williams M."/>
            <person name="Shu S."/>
            <person name="Plott C."/>
            <person name="Barry K."/>
            <person name="Rajasekar S."/>
            <person name="Grimwood J."/>
            <person name="Han X."/>
            <person name="Sun S."/>
            <person name="Hou Z."/>
            <person name="He W."/>
            <person name="Dai G."/>
            <person name="Sun C."/>
            <person name="Schmutz J."/>
            <person name="Leebens-Mack J.H."/>
            <person name="Li F.W."/>
            <person name="Wang L."/>
        </authorList>
    </citation>
    <scope>NUCLEOTIDE SEQUENCE [LARGE SCALE GENOMIC DNA]</scope>
    <source>
        <strain evidence="2">cv. PW_Plant_1</strain>
    </source>
</reference>
<protein>
    <submittedName>
        <fullName evidence="1">Uncharacterized protein</fullName>
    </submittedName>
</protein>
<name>A0ACC2B079_DIPCM</name>